<feature type="compositionally biased region" description="Basic and acidic residues" evidence="6">
    <location>
        <begin position="615"/>
        <end position="625"/>
    </location>
</feature>
<dbReference type="SUPFAM" id="SSF47741">
    <property type="entry name" value="CO dehydrogenase ISP C-domain like"/>
    <property type="match status" value="1"/>
</dbReference>
<dbReference type="InterPro" id="IPR001041">
    <property type="entry name" value="2Fe-2S_ferredoxin-type"/>
</dbReference>
<keyword evidence="2" id="KW-0479">Metal-binding</keyword>
<keyword evidence="4" id="KW-0408">Iron</keyword>
<proteinExistence type="inferred from homology"/>
<dbReference type="GO" id="GO:0005506">
    <property type="term" value="F:iron ion binding"/>
    <property type="evidence" value="ECO:0007669"/>
    <property type="project" value="InterPro"/>
</dbReference>
<dbReference type="PANTHER" id="PTHR11908">
    <property type="entry name" value="XANTHINE DEHYDROGENASE"/>
    <property type="match status" value="1"/>
</dbReference>
<keyword evidence="3" id="KW-0560">Oxidoreductase</keyword>
<evidence type="ECO:0000313" key="9">
    <source>
        <dbReference type="Proteomes" id="UP000295304"/>
    </source>
</evidence>
<dbReference type="SUPFAM" id="SSF54665">
    <property type="entry name" value="CO dehydrogenase molybdoprotein N-domain-like"/>
    <property type="match status" value="1"/>
</dbReference>
<evidence type="ECO:0000256" key="1">
    <source>
        <dbReference type="ARBA" id="ARBA00006849"/>
    </source>
</evidence>
<feature type="region of interest" description="Disordered" evidence="6">
    <location>
        <begin position="582"/>
        <end position="625"/>
    </location>
</feature>
<dbReference type="InterPro" id="IPR012675">
    <property type="entry name" value="Beta-grasp_dom_sf"/>
</dbReference>
<dbReference type="InterPro" id="IPR036884">
    <property type="entry name" value="2Fe-2S-bd_dom_sf"/>
</dbReference>
<dbReference type="SUPFAM" id="SSF54292">
    <property type="entry name" value="2Fe-2S ferredoxin-like"/>
    <property type="match status" value="1"/>
</dbReference>
<accession>A0A4R3JBS1</accession>
<dbReference type="Pfam" id="PF01799">
    <property type="entry name" value="Fer2_2"/>
    <property type="match status" value="1"/>
</dbReference>
<dbReference type="EMBL" id="SLZW01000004">
    <property type="protein sequence ID" value="TCS63094.1"/>
    <property type="molecule type" value="Genomic_DNA"/>
</dbReference>
<dbReference type="GO" id="GO:0016491">
    <property type="term" value="F:oxidoreductase activity"/>
    <property type="evidence" value="ECO:0007669"/>
    <property type="project" value="UniProtKB-KW"/>
</dbReference>
<sequence length="625" mass="66479">MTETILRMTVNGRPVEKAVSPDLRLVDFLRDTLDLTATKEGCGAGECGTCSVFVNGALVKSCLTMAMKADGADVVTLEGIARPGAMSVIQKAFHKAGASQCGYCIPGMVMAATATLRRNPNAGREEIKEGLGGNICRCTGYQKIFDAVELARDVLNGAASESALEEDGDEGAFIGANVRRIDAPSKVTGALRYAGDMTMSGMLHMHILRSDRPHARIVSLDPSRAMAIPGVEAVVTCDDVPGEDGFGVFVEDQPVLARGKVRFVGEAVAAVVAVDARTARRAAAEINLVYEDLPCVFDPEEAMQPGAPVIHEYAPDNRVKHIPLRKGNVEDGFAKSDLIVEETYTTQAIEHAYLEPEAGLAYLDHDGVMTIHSPSQNITHHRHMLSKILAMPINKVRMIMSPVGGGFGGKEDMIYQGILALAVLKTHRPVRCVFTREESILASAKRHPARIGYKMGLSREGKILASEIRMIADGGAYGCSTEGVMRKAAILAAGPYAIANVKVDTIGVYTNNTPSGAMRSFGALQAEFATESHLDMCAEKLGMDPIALRLLNAMEDGAVTHTQQKLGSVSLRRCLEEAAAAAGWEPGPSNVRGGARGDLDGPGTRAPATPGAALRARENEEKSCA</sequence>
<evidence type="ECO:0000256" key="4">
    <source>
        <dbReference type="ARBA" id="ARBA00023004"/>
    </source>
</evidence>
<evidence type="ECO:0000259" key="7">
    <source>
        <dbReference type="PROSITE" id="PS51085"/>
    </source>
</evidence>
<protein>
    <submittedName>
        <fullName evidence="8">2Fe-2S iron-sulfur cluster protein</fullName>
    </submittedName>
</protein>
<dbReference type="SUPFAM" id="SSF56003">
    <property type="entry name" value="Molybdenum cofactor-binding domain"/>
    <property type="match status" value="1"/>
</dbReference>
<dbReference type="InterPro" id="IPR008274">
    <property type="entry name" value="AldOxase/xan_DH_MoCoBD1"/>
</dbReference>
<comment type="similarity">
    <text evidence="1">Belongs to the xanthine dehydrogenase family.</text>
</comment>
<dbReference type="InterPro" id="IPR036010">
    <property type="entry name" value="2Fe-2S_ferredoxin-like_sf"/>
</dbReference>
<comment type="cofactor">
    <cofactor evidence="5">
        <name>Mo-molybdopterin cytosine dinucleotide</name>
        <dbReference type="ChEBI" id="CHEBI:71308"/>
    </cofactor>
</comment>
<gene>
    <name evidence="8" type="ORF">EDD55_104187</name>
</gene>
<evidence type="ECO:0000313" key="8">
    <source>
        <dbReference type="EMBL" id="TCS63094.1"/>
    </source>
</evidence>
<dbReference type="Gene3D" id="3.10.20.30">
    <property type="match status" value="1"/>
</dbReference>
<dbReference type="Gene3D" id="3.30.365.10">
    <property type="entry name" value="Aldehyde oxidase/xanthine dehydrogenase, molybdopterin binding domain"/>
    <property type="match status" value="3"/>
</dbReference>
<name>A0A4R3JBS1_9PROT</name>
<evidence type="ECO:0000256" key="5">
    <source>
        <dbReference type="ARBA" id="ARBA00053029"/>
    </source>
</evidence>
<dbReference type="InterPro" id="IPR000674">
    <property type="entry name" value="Ald_Oxase/Xan_DH_a/b"/>
</dbReference>
<dbReference type="PROSITE" id="PS00197">
    <property type="entry name" value="2FE2S_FER_1"/>
    <property type="match status" value="1"/>
</dbReference>
<dbReference type="InterPro" id="IPR006058">
    <property type="entry name" value="2Fe2S_fd_BS"/>
</dbReference>
<dbReference type="SMART" id="SM01008">
    <property type="entry name" value="Ald_Xan_dh_C"/>
    <property type="match status" value="1"/>
</dbReference>
<dbReference type="Pfam" id="PF01315">
    <property type="entry name" value="Ald_Xan_dh_C"/>
    <property type="match status" value="1"/>
</dbReference>
<reference evidence="8 9" key="1">
    <citation type="submission" date="2019-03" db="EMBL/GenBank/DDBJ databases">
        <title>Genomic Encyclopedia of Type Strains, Phase IV (KMG-IV): sequencing the most valuable type-strain genomes for metagenomic binning, comparative biology and taxonomic classification.</title>
        <authorList>
            <person name="Goeker M."/>
        </authorList>
    </citation>
    <scope>NUCLEOTIDE SEQUENCE [LARGE SCALE GENOMIC DNA]</scope>
    <source>
        <strain evidence="8 9">DSM 101688</strain>
    </source>
</reference>
<dbReference type="GO" id="GO:0051537">
    <property type="term" value="F:2 iron, 2 sulfur cluster binding"/>
    <property type="evidence" value="ECO:0007669"/>
    <property type="project" value="InterPro"/>
</dbReference>
<dbReference type="InterPro" id="IPR037165">
    <property type="entry name" value="AldOxase/xan_DH_Mopterin-bd_sf"/>
</dbReference>
<dbReference type="Pfam" id="PF02738">
    <property type="entry name" value="MoCoBD_1"/>
    <property type="match status" value="1"/>
</dbReference>
<dbReference type="PANTHER" id="PTHR11908:SF157">
    <property type="entry name" value="XANTHINE DEHYDROGENASE SUBUNIT D-RELATED"/>
    <property type="match status" value="1"/>
</dbReference>
<dbReference type="Pfam" id="PF00111">
    <property type="entry name" value="Fer2"/>
    <property type="match status" value="1"/>
</dbReference>
<dbReference type="RefSeq" id="WP_165886285.1">
    <property type="nucleotide sequence ID" value="NZ_CP119676.1"/>
</dbReference>
<dbReference type="FunFam" id="3.30.365.10:FF:000001">
    <property type="entry name" value="Xanthine dehydrogenase oxidase"/>
    <property type="match status" value="1"/>
</dbReference>
<dbReference type="PROSITE" id="PS51085">
    <property type="entry name" value="2FE2S_FER_2"/>
    <property type="match status" value="1"/>
</dbReference>
<dbReference type="CDD" id="cd00207">
    <property type="entry name" value="fer2"/>
    <property type="match status" value="1"/>
</dbReference>
<dbReference type="Proteomes" id="UP000295304">
    <property type="component" value="Unassembled WGS sequence"/>
</dbReference>
<evidence type="ECO:0000256" key="2">
    <source>
        <dbReference type="ARBA" id="ARBA00022723"/>
    </source>
</evidence>
<feature type="domain" description="2Fe-2S ferredoxin-type" evidence="7">
    <location>
        <begin position="4"/>
        <end position="80"/>
    </location>
</feature>
<keyword evidence="9" id="KW-1185">Reference proteome</keyword>
<dbReference type="Gene3D" id="1.10.150.120">
    <property type="entry name" value="[2Fe-2S]-binding domain"/>
    <property type="match status" value="1"/>
</dbReference>
<organism evidence="8 9">
    <name type="scientific">Varunaivibrio sulfuroxidans</name>
    <dbReference type="NCBI Taxonomy" id="1773489"/>
    <lineage>
        <taxon>Bacteria</taxon>
        <taxon>Pseudomonadati</taxon>
        <taxon>Pseudomonadota</taxon>
        <taxon>Alphaproteobacteria</taxon>
        <taxon>Rhodospirillales</taxon>
        <taxon>Magnetovibrionaceae</taxon>
        <taxon>Varunaivibrio</taxon>
    </lineage>
</organism>
<evidence type="ECO:0000256" key="3">
    <source>
        <dbReference type="ARBA" id="ARBA00023002"/>
    </source>
</evidence>
<dbReference type="InterPro" id="IPR036856">
    <property type="entry name" value="Ald_Oxase/Xan_DH_a/b_sf"/>
</dbReference>
<feature type="compositionally biased region" description="Low complexity" evidence="6">
    <location>
        <begin position="601"/>
        <end position="614"/>
    </location>
</feature>
<dbReference type="AlphaFoldDB" id="A0A4R3JBS1"/>
<dbReference type="Gene3D" id="3.90.1170.50">
    <property type="entry name" value="Aldehyde oxidase/xanthine dehydrogenase, a/b hammerhead"/>
    <property type="match status" value="1"/>
</dbReference>
<dbReference type="InterPro" id="IPR016208">
    <property type="entry name" value="Ald_Oxase/xanthine_DH-like"/>
</dbReference>
<evidence type="ECO:0000256" key="6">
    <source>
        <dbReference type="SAM" id="MobiDB-lite"/>
    </source>
</evidence>
<dbReference type="InterPro" id="IPR002888">
    <property type="entry name" value="2Fe-2S-bd"/>
</dbReference>
<comment type="caution">
    <text evidence="8">The sequence shown here is derived from an EMBL/GenBank/DDBJ whole genome shotgun (WGS) entry which is preliminary data.</text>
</comment>